<dbReference type="NCBIfam" id="NF041496">
    <property type="entry name" value="MobQ"/>
    <property type="match status" value="1"/>
</dbReference>
<comment type="caution">
    <text evidence="6">The sequence shown here is derived from an EMBL/GenBank/DDBJ whole genome shotgun (WGS) entry which is preliminary data.</text>
</comment>
<evidence type="ECO:0000313" key="7">
    <source>
        <dbReference type="Proteomes" id="UP000070326"/>
    </source>
</evidence>
<name>A0A135YNI5_9FIRM</name>
<dbReference type="InterPro" id="IPR005053">
    <property type="entry name" value="MobA_MobL"/>
</dbReference>
<evidence type="ECO:0000256" key="3">
    <source>
        <dbReference type="SAM" id="Coils"/>
    </source>
</evidence>
<feature type="domain" description="MobA/MobL protein" evidence="5">
    <location>
        <begin position="20"/>
        <end position="247"/>
    </location>
</feature>
<reference evidence="6 7" key="1">
    <citation type="submission" date="2016-02" db="EMBL/GenBank/DDBJ databases">
        <authorList>
            <person name="Wen L."/>
            <person name="He K."/>
            <person name="Yang H."/>
        </authorList>
    </citation>
    <scope>NUCLEOTIDE SEQUENCE [LARGE SCALE GENOMIC DNA]</scope>
    <source>
        <strain evidence="6 7">MJR8628A</strain>
    </source>
</reference>
<evidence type="ECO:0000256" key="1">
    <source>
        <dbReference type="ARBA" id="ARBA00010873"/>
    </source>
</evidence>
<dbReference type="Pfam" id="PF03389">
    <property type="entry name" value="MobA_MobL"/>
    <property type="match status" value="1"/>
</dbReference>
<proteinExistence type="inferred from homology"/>
<organism evidence="6 7">
    <name type="scientific">Peptostreptococcus anaerobius</name>
    <dbReference type="NCBI Taxonomy" id="1261"/>
    <lineage>
        <taxon>Bacteria</taxon>
        <taxon>Bacillati</taxon>
        <taxon>Bacillota</taxon>
        <taxon>Clostridia</taxon>
        <taxon>Peptostreptococcales</taxon>
        <taxon>Peptostreptococcaceae</taxon>
        <taxon>Peptostreptococcus</taxon>
    </lineage>
</organism>
<dbReference type="EMBL" id="LSQZ01000085">
    <property type="protein sequence ID" value="KXI10946.1"/>
    <property type="molecule type" value="Genomic_DNA"/>
</dbReference>
<dbReference type="Proteomes" id="UP000070326">
    <property type="component" value="Unassembled WGS sequence"/>
</dbReference>
<evidence type="ECO:0000256" key="4">
    <source>
        <dbReference type="SAM" id="MobiDB-lite"/>
    </source>
</evidence>
<evidence type="ECO:0000259" key="5">
    <source>
        <dbReference type="Pfam" id="PF03389"/>
    </source>
</evidence>
<protein>
    <submittedName>
        <fullName evidence="6">MobA/MobL family protein</fullName>
    </submittedName>
</protein>
<keyword evidence="3" id="KW-0175">Coiled coil</keyword>
<accession>A0A135YNI5</accession>
<sequence>MEIKSLHTHVDIVARSKGHSVIAKAAYNARDKLQDEYYGKTHDYSKKEDLVFSKIFLPEHIPKEFSNREYLWNEVEKIEKSKNSQLARNLLFTLPRELNEQDRIKLISEFIEENFTSKGMIADCNIHNPMASDHEEQPHAHILLTLREIDEKGNWKPKCRKEYILDENGEKIKLKSGNYKSRKVNLNDWNEPDKAKEWRENFSKKANEYLARNNINKRIDPRTFKEQGREELPQIHLGTSSYQMEKKGIQTERGNQNRKIIALNLEFRKLKEELSKLTSWIGSLLGSLQVKYDEYKQEKKEEYENKAELFNLYEYISIYYDLQGEKARKLNPYASNKKIGADLRRFSKARIYLKGNNLKTIADLQEKISTLQSQNKKISQDIKAKTTRIENLNKCLAYADIIKDNKKVFEEWNSKSLFKDSFYNSHKDEIDKYKRARAILEKITGSSAIKSKDWKKEIQTLEDEISRLNRQSQSIKEEYESINHIKYAVKTVNDDYGIDLSIEIDKAIKRGEKESIIEKIKEYKQDSDSFNKKRQMTKDYYKNQER</sequence>
<dbReference type="STRING" id="1261.HMPREF3195_01688"/>
<dbReference type="RefSeq" id="WP_061102004.1">
    <property type="nucleotide sequence ID" value="NZ_KQ961837.1"/>
</dbReference>
<evidence type="ECO:0000256" key="2">
    <source>
        <dbReference type="ARBA" id="ARBA00022971"/>
    </source>
</evidence>
<dbReference type="AlphaFoldDB" id="A0A135YNI5"/>
<keyword evidence="2" id="KW-0184">Conjugation</keyword>
<comment type="similarity">
    <text evidence="1">Belongs to the MobA/MobL family.</text>
</comment>
<gene>
    <name evidence="6" type="ORF">HMPREF3195_01688</name>
</gene>
<evidence type="ECO:0000313" key="6">
    <source>
        <dbReference type="EMBL" id="KXI10946.1"/>
    </source>
</evidence>
<dbReference type="Gene3D" id="3.30.930.30">
    <property type="match status" value="1"/>
</dbReference>
<feature type="coiled-coil region" evidence="3">
    <location>
        <begin position="423"/>
        <end position="478"/>
    </location>
</feature>
<dbReference type="PATRIC" id="fig|1261.5.peg.1693"/>
<feature type="coiled-coil region" evidence="3">
    <location>
        <begin position="285"/>
        <end position="312"/>
    </location>
</feature>
<feature type="region of interest" description="Disordered" evidence="4">
    <location>
        <begin position="527"/>
        <end position="546"/>
    </location>
</feature>